<feature type="region of interest" description="Disordered" evidence="1">
    <location>
        <begin position="128"/>
        <end position="169"/>
    </location>
</feature>
<reference evidence="2 3" key="1">
    <citation type="submission" date="2013-10" db="EMBL/GenBank/DDBJ databases">
        <title>Salinisphaera halophila YIM 95161 Genome Sequencing.</title>
        <authorList>
            <person name="Lai Q."/>
            <person name="Li C."/>
            <person name="Shao Z."/>
        </authorList>
    </citation>
    <scope>NUCLEOTIDE SEQUENCE [LARGE SCALE GENOMIC DNA]</scope>
    <source>
        <strain evidence="2 3">YIM 95161</strain>
    </source>
</reference>
<proteinExistence type="predicted"/>
<evidence type="ECO:0000256" key="1">
    <source>
        <dbReference type="SAM" id="MobiDB-lite"/>
    </source>
</evidence>
<feature type="compositionally biased region" description="Basic and acidic residues" evidence="1">
    <location>
        <begin position="157"/>
        <end position="169"/>
    </location>
</feature>
<dbReference type="Proteomes" id="UP000285123">
    <property type="component" value="Unassembled WGS sequence"/>
</dbReference>
<protein>
    <submittedName>
        <fullName evidence="2">Uncharacterized protein</fullName>
    </submittedName>
</protein>
<sequence length="169" mass="18631">MAETEETDVQALQDEIERLKQHNAKLLQEKKDAVTESERQSKRAEDSATELERVTQRPIMQVFESLAPSENLAGYLRQEFGRYFSVENAGGELKIKDSDGNPVKLGEQECAFDVSTVQRLVNDRGLDSLKPLMAAPRNNGGGAVGGSSRPAQASDKPAPREEKRAFGLQ</sequence>
<accession>A0A423PDY0</accession>
<dbReference type="RefSeq" id="WP_123592490.1">
    <property type="nucleotide sequence ID" value="NZ_AYKF01000134.1"/>
</dbReference>
<dbReference type="EMBL" id="AYKF01000134">
    <property type="protein sequence ID" value="ROO23780.1"/>
    <property type="molecule type" value="Genomic_DNA"/>
</dbReference>
<gene>
    <name evidence="2" type="ORF">SAHL_16470</name>
</gene>
<feature type="region of interest" description="Disordered" evidence="1">
    <location>
        <begin position="27"/>
        <end position="52"/>
    </location>
</feature>
<name>A0A423PDY0_9GAMM</name>
<organism evidence="2 3">
    <name type="scientific">Salinisphaera orenii YIM 95161</name>
    <dbReference type="NCBI Taxonomy" id="1051139"/>
    <lineage>
        <taxon>Bacteria</taxon>
        <taxon>Pseudomonadati</taxon>
        <taxon>Pseudomonadota</taxon>
        <taxon>Gammaproteobacteria</taxon>
        <taxon>Salinisphaerales</taxon>
        <taxon>Salinisphaeraceae</taxon>
        <taxon>Salinisphaera</taxon>
    </lineage>
</organism>
<evidence type="ECO:0000313" key="3">
    <source>
        <dbReference type="Proteomes" id="UP000285123"/>
    </source>
</evidence>
<dbReference type="AlphaFoldDB" id="A0A423PDY0"/>
<comment type="caution">
    <text evidence="2">The sequence shown here is derived from an EMBL/GenBank/DDBJ whole genome shotgun (WGS) entry which is preliminary data.</text>
</comment>
<evidence type="ECO:0000313" key="2">
    <source>
        <dbReference type="EMBL" id="ROO23780.1"/>
    </source>
</evidence>